<dbReference type="Proteomes" id="UP000070700">
    <property type="component" value="Unassembled WGS sequence"/>
</dbReference>
<dbReference type="KEGG" id="psco:LY89DRAFT_702725"/>
<dbReference type="GeneID" id="28826996"/>
<comment type="similarity">
    <text evidence="2">Belongs to the amino acid/polyamine transporter 2 family.</text>
</comment>
<dbReference type="FunFam" id="1.20.1740.10:FF:000039">
    <property type="entry name" value="Neutral amino acid transporter (Eurofung)"/>
    <property type="match status" value="1"/>
</dbReference>
<evidence type="ECO:0000256" key="1">
    <source>
        <dbReference type="ARBA" id="ARBA00004141"/>
    </source>
</evidence>
<sequence length="498" mass="53538">MNEKQVDEKQVIVNSESHADISIGVIEPLSEAADADFEEGQVFKQVKDGVNFRTVGWKKASVIFLKVIFATGILNIPTAMYSLGAVGGTLSVIGWTLLNTYCGVILGDFRNNHKNCHSIADMSGVLGGKIFQEIVGAIFIIAYVLASGSGILGVAVALNALSDHATCTVWFAFVGMILVAAAASVRKLEKIGWLTWAGFVSIFVAVFVVVIGVAVRKRPAYAPQTGPYELGYYVIAQPSFSAGVTASATIFGSSAGTSAFLPVIAEMRNPKEYRKALYACMSFVTVTYTVFSLVVYRYCGQWVTSPSLGSAGGIIKKVAYGIALFGLVISGCLYLHICAKYLFVRILRNSKHLQLNTTIHWVTWLSCVWGLAGLGFVLEEAVTVYNWLAALSGSLCFAPLALTLPGLMWIYDHKSWVKGKLLQQVMYWLHWGLAALGVFLMVGGTYATAEEIKAAYATGSLGYLVVFYIIHVVISTGSSNAISTGATFNCADNSATTL</sequence>
<dbReference type="AlphaFoldDB" id="A0A132B346"/>
<keyword evidence="4 6" id="KW-1133">Transmembrane helix</keyword>
<evidence type="ECO:0000256" key="4">
    <source>
        <dbReference type="ARBA" id="ARBA00022989"/>
    </source>
</evidence>
<feature type="transmembrane region" description="Helical" evidence="6">
    <location>
        <begin position="425"/>
        <end position="448"/>
    </location>
</feature>
<protein>
    <recommendedName>
        <fullName evidence="7">Amino acid transporter transmembrane domain-containing protein</fullName>
    </recommendedName>
</protein>
<feature type="transmembrane region" description="Helical" evidence="6">
    <location>
        <begin position="454"/>
        <end position="474"/>
    </location>
</feature>
<evidence type="ECO:0000256" key="3">
    <source>
        <dbReference type="ARBA" id="ARBA00022692"/>
    </source>
</evidence>
<dbReference type="PANTHER" id="PTHR22950">
    <property type="entry name" value="AMINO ACID TRANSPORTER"/>
    <property type="match status" value="1"/>
</dbReference>
<dbReference type="EMBL" id="KQ947443">
    <property type="protein sequence ID" value="KUJ06825.1"/>
    <property type="molecule type" value="Genomic_DNA"/>
</dbReference>
<organism evidence="8 9">
    <name type="scientific">Mollisia scopiformis</name>
    <name type="common">Conifer needle endophyte fungus</name>
    <name type="synonym">Phialocephala scopiformis</name>
    <dbReference type="NCBI Taxonomy" id="149040"/>
    <lineage>
        <taxon>Eukaryota</taxon>
        <taxon>Fungi</taxon>
        <taxon>Dikarya</taxon>
        <taxon>Ascomycota</taxon>
        <taxon>Pezizomycotina</taxon>
        <taxon>Leotiomycetes</taxon>
        <taxon>Helotiales</taxon>
        <taxon>Mollisiaceae</taxon>
        <taxon>Mollisia</taxon>
    </lineage>
</organism>
<evidence type="ECO:0000256" key="2">
    <source>
        <dbReference type="ARBA" id="ARBA00008066"/>
    </source>
</evidence>
<evidence type="ECO:0000313" key="9">
    <source>
        <dbReference type="Proteomes" id="UP000070700"/>
    </source>
</evidence>
<accession>A0A132B346</accession>
<evidence type="ECO:0000313" key="8">
    <source>
        <dbReference type="EMBL" id="KUJ06825.1"/>
    </source>
</evidence>
<evidence type="ECO:0000256" key="5">
    <source>
        <dbReference type="ARBA" id="ARBA00023136"/>
    </source>
</evidence>
<feature type="transmembrane region" description="Helical" evidence="6">
    <location>
        <begin position="89"/>
        <end position="109"/>
    </location>
</feature>
<evidence type="ECO:0000259" key="7">
    <source>
        <dbReference type="Pfam" id="PF01490"/>
    </source>
</evidence>
<name>A0A132B346_MOLSC</name>
<feature type="transmembrane region" description="Helical" evidence="6">
    <location>
        <begin position="358"/>
        <end position="378"/>
    </location>
</feature>
<feature type="transmembrane region" description="Helical" evidence="6">
    <location>
        <begin position="276"/>
        <end position="298"/>
    </location>
</feature>
<dbReference type="GO" id="GO:0016020">
    <property type="term" value="C:membrane"/>
    <property type="evidence" value="ECO:0007669"/>
    <property type="project" value="UniProtKB-SubCell"/>
</dbReference>
<keyword evidence="9" id="KW-1185">Reference proteome</keyword>
<reference evidence="8 9" key="1">
    <citation type="submission" date="2015-10" db="EMBL/GenBank/DDBJ databases">
        <title>Full genome of DAOMC 229536 Phialocephala scopiformis, a fungal endophyte of spruce producing the potent anti-insectan compound rugulosin.</title>
        <authorList>
            <consortium name="DOE Joint Genome Institute"/>
            <person name="Walker A.K."/>
            <person name="Frasz S.L."/>
            <person name="Seifert K.A."/>
            <person name="Miller J.D."/>
            <person name="Mondo S.J."/>
            <person name="Labutti K."/>
            <person name="Lipzen A."/>
            <person name="Dockter R."/>
            <person name="Kennedy M."/>
            <person name="Grigoriev I.V."/>
            <person name="Spatafora J.W."/>
        </authorList>
    </citation>
    <scope>NUCLEOTIDE SEQUENCE [LARGE SCALE GENOMIC DNA]</scope>
    <source>
        <strain evidence="8 9">CBS 120377</strain>
    </source>
</reference>
<evidence type="ECO:0000256" key="6">
    <source>
        <dbReference type="SAM" id="Phobius"/>
    </source>
</evidence>
<dbReference type="Pfam" id="PF01490">
    <property type="entry name" value="Aa_trans"/>
    <property type="match status" value="1"/>
</dbReference>
<gene>
    <name evidence="8" type="ORF">LY89DRAFT_702725</name>
</gene>
<dbReference type="InParanoid" id="A0A132B346"/>
<feature type="transmembrane region" description="Helical" evidence="6">
    <location>
        <begin position="130"/>
        <end position="156"/>
    </location>
</feature>
<dbReference type="RefSeq" id="XP_018061180.1">
    <property type="nucleotide sequence ID" value="XM_018217270.1"/>
</dbReference>
<keyword evidence="5 6" id="KW-0472">Membrane</keyword>
<feature type="transmembrane region" description="Helical" evidence="6">
    <location>
        <begin position="168"/>
        <end position="186"/>
    </location>
</feature>
<proteinExistence type="inferred from homology"/>
<feature type="transmembrane region" description="Helical" evidence="6">
    <location>
        <begin position="63"/>
        <end position="83"/>
    </location>
</feature>
<dbReference type="OrthoDB" id="40134at2759"/>
<feature type="transmembrane region" description="Helical" evidence="6">
    <location>
        <begin position="235"/>
        <end position="264"/>
    </location>
</feature>
<dbReference type="InterPro" id="IPR013057">
    <property type="entry name" value="AA_transpt_TM"/>
</dbReference>
<feature type="transmembrane region" description="Helical" evidence="6">
    <location>
        <begin position="384"/>
        <end position="404"/>
    </location>
</feature>
<dbReference type="PANTHER" id="PTHR22950:SF697">
    <property type="entry name" value="AMINO ACID TRANSPORTER (EUROFUNG)"/>
    <property type="match status" value="1"/>
</dbReference>
<keyword evidence="3 6" id="KW-0812">Transmembrane</keyword>
<comment type="subcellular location">
    <subcellularLocation>
        <location evidence="1">Membrane</location>
        <topology evidence="1">Multi-pass membrane protein</topology>
    </subcellularLocation>
</comment>
<feature type="transmembrane region" description="Helical" evidence="6">
    <location>
        <begin position="193"/>
        <end position="215"/>
    </location>
</feature>
<dbReference type="GO" id="GO:0015179">
    <property type="term" value="F:L-amino acid transmembrane transporter activity"/>
    <property type="evidence" value="ECO:0007669"/>
    <property type="project" value="TreeGrafter"/>
</dbReference>
<feature type="transmembrane region" description="Helical" evidence="6">
    <location>
        <begin position="318"/>
        <end position="337"/>
    </location>
</feature>
<feature type="domain" description="Amino acid transporter transmembrane" evidence="7">
    <location>
        <begin position="54"/>
        <end position="448"/>
    </location>
</feature>